<feature type="compositionally biased region" description="Basic and acidic residues" evidence="2">
    <location>
        <begin position="380"/>
        <end position="393"/>
    </location>
</feature>
<evidence type="ECO:0000259" key="4">
    <source>
        <dbReference type="Pfam" id="PF04884"/>
    </source>
</evidence>
<feature type="region of interest" description="Disordered" evidence="2">
    <location>
        <begin position="515"/>
        <end position="558"/>
    </location>
</feature>
<feature type="region of interest" description="Disordered" evidence="2">
    <location>
        <begin position="278"/>
        <end position="314"/>
    </location>
</feature>
<dbReference type="InterPro" id="IPR026320">
    <property type="entry name" value="PRR14"/>
</dbReference>
<feature type="compositionally biased region" description="Basic residues" evidence="2">
    <location>
        <begin position="130"/>
        <end position="142"/>
    </location>
</feature>
<feature type="compositionally biased region" description="Basic and acidic residues" evidence="2">
    <location>
        <begin position="298"/>
        <end position="314"/>
    </location>
</feature>
<feature type="compositionally biased region" description="Basic residues" evidence="2">
    <location>
        <begin position="851"/>
        <end position="860"/>
    </location>
</feature>
<keyword evidence="3" id="KW-1133">Transmembrane helix</keyword>
<organism evidence="7 8">
    <name type="scientific">Labeo rohita</name>
    <name type="common">Indian major carp</name>
    <name type="synonym">Cyprinus rohita</name>
    <dbReference type="NCBI Taxonomy" id="84645"/>
    <lineage>
        <taxon>Eukaryota</taxon>
        <taxon>Metazoa</taxon>
        <taxon>Chordata</taxon>
        <taxon>Craniata</taxon>
        <taxon>Vertebrata</taxon>
        <taxon>Euteleostomi</taxon>
        <taxon>Actinopterygii</taxon>
        <taxon>Neopterygii</taxon>
        <taxon>Teleostei</taxon>
        <taxon>Ostariophysi</taxon>
        <taxon>Cypriniformes</taxon>
        <taxon>Cyprinidae</taxon>
        <taxon>Labeoninae</taxon>
        <taxon>Labeonini</taxon>
        <taxon>Labeo</taxon>
    </lineage>
</organism>
<feature type="region of interest" description="Disordered" evidence="2">
    <location>
        <begin position="213"/>
        <end position="235"/>
    </location>
</feature>
<dbReference type="SUPFAM" id="SSF55277">
    <property type="entry name" value="GYF domain"/>
    <property type="match status" value="1"/>
</dbReference>
<dbReference type="PANTHER" id="PTHR14522">
    <property type="entry name" value="EMO2-RELATED"/>
    <property type="match status" value="1"/>
</dbReference>
<evidence type="ECO:0000313" key="8">
    <source>
        <dbReference type="Proteomes" id="UP000290572"/>
    </source>
</evidence>
<dbReference type="InterPro" id="IPR054549">
    <property type="entry name" value="UVB_sens_RUS_dom"/>
</dbReference>
<evidence type="ECO:0000256" key="3">
    <source>
        <dbReference type="SAM" id="Phobius"/>
    </source>
</evidence>
<keyword evidence="1" id="KW-0597">Phosphoprotein</keyword>
<keyword evidence="8" id="KW-1185">Reference proteome</keyword>
<feature type="region of interest" description="Disordered" evidence="2">
    <location>
        <begin position="128"/>
        <end position="180"/>
    </location>
</feature>
<keyword evidence="3" id="KW-0812">Transmembrane</keyword>
<feature type="compositionally biased region" description="Polar residues" evidence="2">
    <location>
        <begin position="336"/>
        <end position="346"/>
    </location>
</feature>
<feature type="region of interest" description="Disordered" evidence="2">
    <location>
        <begin position="331"/>
        <end position="397"/>
    </location>
</feature>
<feature type="region of interest" description="Disordered" evidence="2">
    <location>
        <begin position="19"/>
        <end position="80"/>
    </location>
</feature>
<evidence type="ECO:0000259" key="5">
    <source>
        <dbReference type="Pfam" id="PF15386"/>
    </source>
</evidence>
<dbReference type="EMBL" id="QBIY01011254">
    <property type="protein sequence ID" value="RXN33695.1"/>
    <property type="molecule type" value="Genomic_DNA"/>
</dbReference>
<comment type="caution">
    <text evidence="7">The sequence shown here is derived from an EMBL/GenBank/DDBJ whole genome shotgun (WGS) entry which is preliminary data.</text>
</comment>
<feature type="compositionally biased region" description="Polar residues" evidence="2">
    <location>
        <begin position="931"/>
        <end position="940"/>
    </location>
</feature>
<feature type="domain" description="Tantalus-like" evidence="5">
    <location>
        <begin position="1162"/>
        <end position="1219"/>
    </location>
</feature>
<dbReference type="InterPro" id="IPR055412">
    <property type="entry name" value="UVB_sens_C"/>
</dbReference>
<feature type="compositionally biased region" description="Acidic residues" evidence="2">
    <location>
        <begin position="282"/>
        <end position="297"/>
    </location>
</feature>
<evidence type="ECO:0000256" key="1">
    <source>
        <dbReference type="ARBA" id="ARBA00022553"/>
    </source>
</evidence>
<dbReference type="PANTHER" id="PTHR14522:SF2">
    <property type="entry name" value="PROLINE-RICH PROTEIN 14"/>
    <property type="match status" value="1"/>
</dbReference>
<feature type="compositionally biased region" description="Acidic residues" evidence="2">
    <location>
        <begin position="44"/>
        <end position="54"/>
    </location>
</feature>
<feature type="compositionally biased region" description="Acidic residues" evidence="2">
    <location>
        <begin position="349"/>
        <end position="358"/>
    </location>
</feature>
<evidence type="ECO:0000313" key="7">
    <source>
        <dbReference type="EMBL" id="RXN33695.1"/>
    </source>
</evidence>
<proteinExistence type="predicted"/>
<dbReference type="Pfam" id="PF04884">
    <property type="entry name" value="UVB_sens_prot"/>
    <property type="match status" value="1"/>
</dbReference>
<feature type="region of interest" description="Disordered" evidence="2">
    <location>
        <begin position="837"/>
        <end position="894"/>
    </location>
</feature>
<dbReference type="Pfam" id="PF15386">
    <property type="entry name" value="Tantalus"/>
    <property type="match status" value="1"/>
</dbReference>
<reference evidence="7 8" key="1">
    <citation type="submission" date="2018-03" db="EMBL/GenBank/DDBJ databases">
        <title>Draft genome sequence of Rohu Carp (Labeo rohita).</title>
        <authorList>
            <person name="Das P."/>
            <person name="Kushwaha B."/>
            <person name="Joshi C.G."/>
            <person name="Kumar D."/>
            <person name="Nagpure N.S."/>
            <person name="Sahoo L."/>
            <person name="Das S.P."/>
            <person name="Bit A."/>
            <person name="Patnaik S."/>
            <person name="Meher P.K."/>
            <person name="Jayasankar P."/>
            <person name="Koringa P.G."/>
            <person name="Patel N.V."/>
            <person name="Hinsu A.T."/>
            <person name="Kumar R."/>
            <person name="Pandey M."/>
            <person name="Agarwal S."/>
            <person name="Srivastava S."/>
            <person name="Singh M."/>
            <person name="Iquebal M.A."/>
            <person name="Jaiswal S."/>
            <person name="Angadi U.B."/>
            <person name="Kumar N."/>
            <person name="Raza M."/>
            <person name="Shah T.M."/>
            <person name="Rai A."/>
            <person name="Jena J.K."/>
        </authorList>
    </citation>
    <scope>NUCLEOTIDE SEQUENCE [LARGE SCALE GENOMIC DNA]</scope>
    <source>
        <strain evidence="7">DASCIFA01</strain>
        <tissue evidence="7">Testis</tissue>
    </source>
</reference>
<feature type="transmembrane region" description="Helical" evidence="3">
    <location>
        <begin position="1503"/>
        <end position="1519"/>
    </location>
</feature>
<dbReference type="Gene3D" id="3.30.1490.40">
    <property type="match status" value="1"/>
</dbReference>
<name>A0A498NP39_LABRO</name>
<dbReference type="InterPro" id="IPR035445">
    <property type="entry name" value="GYF-like_dom_sf"/>
</dbReference>
<feature type="transmembrane region" description="Helical" evidence="3">
    <location>
        <begin position="1525"/>
        <end position="1542"/>
    </location>
</feature>
<evidence type="ECO:0000256" key="2">
    <source>
        <dbReference type="SAM" id="MobiDB-lite"/>
    </source>
</evidence>
<feature type="domain" description="Root UVB sensitive protein C-terminal" evidence="6">
    <location>
        <begin position="1557"/>
        <end position="1677"/>
    </location>
</feature>
<dbReference type="Pfam" id="PF24160">
    <property type="entry name" value="UVB_sens_C"/>
    <property type="match status" value="1"/>
</dbReference>
<gene>
    <name evidence="7" type="ORF">ROHU_036028</name>
</gene>
<feature type="domain" description="Protein root UVB sensitive/RUS" evidence="4">
    <location>
        <begin position="1341"/>
        <end position="1474"/>
    </location>
</feature>
<accession>A0A498NP39</accession>
<feature type="compositionally biased region" description="Basic and acidic residues" evidence="2">
    <location>
        <begin position="152"/>
        <end position="162"/>
    </location>
</feature>
<feature type="compositionally biased region" description="Basic residues" evidence="2">
    <location>
        <begin position="951"/>
        <end position="960"/>
    </location>
</feature>
<evidence type="ECO:0000259" key="6">
    <source>
        <dbReference type="Pfam" id="PF24160"/>
    </source>
</evidence>
<feature type="compositionally biased region" description="Basic and acidic residues" evidence="2">
    <location>
        <begin position="220"/>
        <end position="235"/>
    </location>
</feature>
<dbReference type="InterPro" id="IPR028149">
    <property type="entry name" value="Tantalus-like"/>
</dbReference>
<feature type="region of interest" description="Disordered" evidence="2">
    <location>
        <begin position="748"/>
        <end position="782"/>
    </location>
</feature>
<feature type="region of interest" description="Disordered" evidence="2">
    <location>
        <begin position="452"/>
        <end position="472"/>
    </location>
</feature>
<dbReference type="Proteomes" id="UP000290572">
    <property type="component" value="Unassembled WGS sequence"/>
</dbReference>
<feature type="region of interest" description="Disordered" evidence="2">
    <location>
        <begin position="928"/>
        <end position="960"/>
    </location>
</feature>
<keyword evidence="3" id="KW-0472">Membrane</keyword>
<sequence length="1682" mass="187325">MSKRKVTFEDGDGEITLEDVPKKKIVEGVSGPGSRFKEKHSLDSDEEDEGEDGENESKYDILASDDVEGQEGATIDYDEGVRITPFNLVEEMQEGHFDSEGNYFVNKEKDIRDNWLDNIDWVKIKEQPMKKKKGLAAKRKRRIGDEDEAEEEMKREEQRKDSEEDEDEEEEKAPVEDPLATYSHYQLTEAIIELMLPGETVAAALRRLGGLGRQKKKGRLREGEEEKKETSNRDADKLDKLTALADRLVGIGEFEIYQQTYEKLAYKLKGLTKGKAAKTLGDQEDENDELDMFADEFDEKHGDEKDEDKDNSRVSDEVMWEYKWDNEENSELYGPFSSQQMQTSSGVEAEMEEQYSEDENYKLVSPCVSSQIGDGSPAKEQSHDQKAMEKESPESPSAIKRWEFGPLLQSFKSKMASFTEIVMSPVRLFKPSETLSLIALPDQREQLIESNVENSTQTEEAETDKCRNGLFPKRPSAEKVQCNTAAKRHRVAQRLNFCNNHEPVLDHIEKHNELSPNEENQIDRPSSQSQDVLQDGTRDPSPCKAHSPFLRTRPNLSTDKHLNSASAMCVTSQANVQTDALVVLHRLSGERQTRRSGTACGHEHESYFSESNMLKPESDSSTIKTCANKPNLGFPSLSTASDFDVIDKGTSTACSEESLSRMAIRKSPRKKYLSGSSGLATFVTRSKTLDVEMKESPYENRIEWTQHSAELSDPPKTCVREVRPKRCRDTPQSKIDLQARGKCDLQIAKEGRPPLSTETRKTRRHLKTTGDALRRKSIRSPKHKFEDYSVTSVVDPAGPSQPSKRTLLHSKQSVIVAEEQEMCISGLKSEEEIQELTSPGATAPLHSERKLSRHTKNVIRPRREDVSVAKRKGAPGGNNEAESQEQAKEAVPVVSLSGSGRNRLLRSYSCPEIPSLVFSDCHLPWSHTHDNSTTSPSRKSSPAPLPMHLHSPSKRTRRHTVCSVEIEREIAPLCLRKEVYPTSRGSPLCPSSPYSPSTSLTALASCFLSSPLAFLSKSSSQGRSHAGDTNTGSVSAASSFVAASSSPSSFSPLFTSTLTSCHPLSGPSSVTPSPETPSASVSSLCSAFSQSSLEGDSRVLQMECEESIDEERSNFDLKLSAAISEEKALSDSEIKTEVKDGQRGKVSSIRIRKKIPKPQNNLTPMGLPKVIRIKKKDFSLEEIYTNKNFSKPPDGRLETIFEVPLNRRDGSQAVVGQKKVKRFVEFPELGVARKPKKPLVGVTAGGGAQRNAGICRTRRGVGVSSKVEDSLTLQQLESLLCSKLEELDTWMALQQVAEMDDREGVIATERYGSQESWKYLLKDGRMKRQKDAVDGRLGGNSISGVFKSVFLPQGYPESVSDDYLQYQLWDTVQAFSSSLSGTLATQASLRGVGVGNQEATVAAATITWLLRDGTGMLGRILFAWLKGSKLDSEAKKWRLFADILNDVAMFMEIAAPHFPPFFTLIVCIAGIFKCGKLKSLCVSEVSCVSVSFFCFFCLDKETLVNLAGLLVSLALIPLVTDNPLLTFILFFLFTVLHLFANYKAVRSVVMETLNEARLSIVLHRPGELQLALKNNSKPYLIGIKNGSVCVCLGSDASVHDEIMAACQALCLRAVLRNDSSLGGALKKLANTKDPWELVSQSHKMIDQIFQTFLKELDQAKWHTDRTLLDWNEWRVEWNKKRT</sequence>
<protein>
    <submittedName>
        <fullName evidence="7">Uncharacterized protein</fullName>
    </submittedName>
</protein>
<feature type="compositionally biased region" description="Polar residues" evidence="2">
    <location>
        <begin position="515"/>
        <end position="532"/>
    </location>
</feature>